<sequence length="190" mass="20417">MKKVLVIAALLVAGFMSNQAVAQERMNVVKINPLSLALSTFNVSYERAISDSKALQLGLLYTGVSLGDTKYAGFGITPELRIYLSQGEALDSWHVSPFVRYQNVTISNETSWDGSTTSSKATLNSLGIGALVGHQWLLGSSDRISLDVFLGPSYSFSKIEFESDGDDVGEINGAFDGFGIRTGITFGIAF</sequence>
<evidence type="ECO:0000313" key="2">
    <source>
        <dbReference type="EMBL" id="EMR02049.1"/>
    </source>
</evidence>
<comment type="caution">
    <text evidence="2">The sequence shown here is derived from an EMBL/GenBank/DDBJ whole genome shotgun (WGS) entry which is preliminary data.</text>
</comment>
<name>M7NU81_9BACT</name>
<feature type="signal peptide" evidence="1">
    <location>
        <begin position="1"/>
        <end position="22"/>
    </location>
</feature>
<dbReference type="InterPro" id="IPR021958">
    <property type="entry name" value="DUF3575"/>
</dbReference>
<keyword evidence="3" id="KW-1185">Reference proteome</keyword>
<evidence type="ECO:0008006" key="4">
    <source>
        <dbReference type="Google" id="ProtNLM"/>
    </source>
</evidence>
<dbReference type="Proteomes" id="UP000011910">
    <property type="component" value="Unassembled WGS sequence"/>
</dbReference>
<gene>
    <name evidence="2" type="ORF">ADICEAN_02795</name>
</gene>
<dbReference type="RefSeq" id="WP_009196183.1">
    <property type="nucleotide sequence ID" value="NZ_AODQ01000075.1"/>
</dbReference>
<feature type="chain" id="PRO_5004082369" description="DUF3575 domain-containing protein" evidence="1">
    <location>
        <begin position="23"/>
        <end position="190"/>
    </location>
</feature>
<organism evidence="2 3">
    <name type="scientific">Cesiribacter andamanensis AMV16</name>
    <dbReference type="NCBI Taxonomy" id="1279009"/>
    <lineage>
        <taxon>Bacteria</taxon>
        <taxon>Pseudomonadati</taxon>
        <taxon>Bacteroidota</taxon>
        <taxon>Cytophagia</taxon>
        <taxon>Cytophagales</taxon>
        <taxon>Cesiribacteraceae</taxon>
        <taxon>Cesiribacter</taxon>
    </lineage>
</organism>
<protein>
    <recommendedName>
        <fullName evidence="4">DUF3575 domain-containing protein</fullName>
    </recommendedName>
</protein>
<proteinExistence type="predicted"/>
<dbReference type="Pfam" id="PF12099">
    <property type="entry name" value="DUF3575"/>
    <property type="match status" value="1"/>
</dbReference>
<dbReference type="STRING" id="1279009.ADICEAN_02795"/>
<evidence type="ECO:0000313" key="3">
    <source>
        <dbReference type="Proteomes" id="UP000011910"/>
    </source>
</evidence>
<dbReference type="AlphaFoldDB" id="M7NU81"/>
<evidence type="ECO:0000256" key="1">
    <source>
        <dbReference type="SAM" id="SignalP"/>
    </source>
</evidence>
<reference evidence="2 3" key="1">
    <citation type="journal article" date="2013" name="Genome Announc.">
        <title>Draft Genome Sequence of Cesiribacter andamanensis Strain AMV16T, Isolated from a Soil Sample from a Mud Volcano in the Andaman Islands, India.</title>
        <authorList>
            <person name="Shivaji S."/>
            <person name="Ara S."/>
            <person name="Begum Z."/>
            <person name="Srinivas T.N."/>
            <person name="Singh A."/>
            <person name="Kumar Pinnaka A."/>
        </authorList>
    </citation>
    <scope>NUCLEOTIDE SEQUENCE [LARGE SCALE GENOMIC DNA]</scope>
    <source>
        <strain evidence="2 3">AMV16</strain>
    </source>
</reference>
<dbReference type="OrthoDB" id="1118958at2"/>
<accession>M7NU81</accession>
<dbReference type="EMBL" id="AODQ01000075">
    <property type="protein sequence ID" value="EMR02049.1"/>
    <property type="molecule type" value="Genomic_DNA"/>
</dbReference>
<dbReference type="eggNOG" id="ENOG5032V5E">
    <property type="taxonomic scope" value="Bacteria"/>
</dbReference>
<keyword evidence="1" id="KW-0732">Signal</keyword>